<evidence type="ECO:0000259" key="1">
    <source>
        <dbReference type="Pfam" id="PF11827"/>
    </source>
</evidence>
<gene>
    <name evidence="2" type="ORF">SDC9_49781</name>
</gene>
<comment type="caution">
    <text evidence="2">The sequence shown here is derived from an EMBL/GenBank/DDBJ whole genome shotgun (WGS) entry which is preliminary data.</text>
</comment>
<sequence>MKNIIIITGIVLFSTLFSTKSFAQSSHSEHKENSSSCCSNKQKHEKASCHKDGDHSAHKQGNLTEHNHAEHTKSALFVEYFKLKDAFVRSDFEAVKTEAQAIEKTARNHKINQLSKDIYLAKNIDAARIVLSKLSEEYIILAKESKVGLYIAHCSMALNNKGANWLSLEKEIKNPYFGNKMLTCGNIVGKTNE</sequence>
<accession>A0A644WMR5</accession>
<proteinExistence type="predicted"/>
<protein>
    <recommendedName>
        <fullName evidence="1">DUF3347 domain-containing protein</fullName>
    </recommendedName>
</protein>
<dbReference type="InterPro" id="IPR021782">
    <property type="entry name" value="DUF3347"/>
</dbReference>
<reference evidence="2" key="1">
    <citation type="submission" date="2019-08" db="EMBL/GenBank/DDBJ databases">
        <authorList>
            <person name="Kucharzyk K."/>
            <person name="Murdoch R.W."/>
            <person name="Higgins S."/>
            <person name="Loffler F."/>
        </authorList>
    </citation>
    <scope>NUCLEOTIDE SEQUENCE</scope>
</reference>
<organism evidence="2">
    <name type="scientific">bioreactor metagenome</name>
    <dbReference type="NCBI Taxonomy" id="1076179"/>
    <lineage>
        <taxon>unclassified sequences</taxon>
        <taxon>metagenomes</taxon>
        <taxon>ecological metagenomes</taxon>
    </lineage>
</organism>
<feature type="domain" description="DUF3347" evidence="1">
    <location>
        <begin position="77"/>
        <end position="146"/>
    </location>
</feature>
<name>A0A644WMR5_9ZZZZ</name>
<dbReference type="Pfam" id="PF11827">
    <property type="entry name" value="DUF3347"/>
    <property type="match status" value="1"/>
</dbReference>
<dbReference type="AlphaFoldDB" id="A0A644WMR5"/>
<dbReference type="EMBL" id="VSSQ01000959">
    <property type="protein sequence ID" value="MPM03514.1"/>
    <property type="molecule type" value="Genomic_DNA"/>
</dbReference>
<evidence type="ECO:0000313" key="2">
    <source>
        <dbReference type="EMBL" id="MPM03514.1"/>
    </source>
</evidence>